<name>A0A537JZ87_9BACT</name>
<feature type="non-terminal residue" evidence="3">
    <location>
        <position position="80"/>
    </location>
</feature>
<feature type="region of interest" description="Disordered" evidence="1">
    <location>
        <begin position="1"/>
        <end position="22"/>
    </location>
</feature>
<comment type="caution">
    <text evidence="3">The sequence shown here is derived from an EMBL/GenBank/DDBJ whole genome shotgun (WGS) entry which is preliminary data.</text>
</comment>
<evidence type="ECO:0000313" key="4">
    <source>
        <dbReference type="Proteomes" id="UP000318509"/>
    </source>
</evidence>
<keyword evidence="2" id="KW-1133">Transmembrane helix</keyword>
<proteinExistence type="predicted"/>
<evidence type="ECO:0000256" key="1">
    <source>
        <dbReference type="SAM" id="MobiDB-lite"/>
    </source>
</evidence>
<reference evidence="3 4" key="1">
    <citation type="journal article" date="2019" name="Nat. Microbiol.">
        <title>Mediterranean grassland soil C-N compound turnover is dependent on rainfall and depth, and is mediated by genomically divergent microorganisms.</title>
        <authorList>
            <person name="Diamond S."/>
            <person name="Andeer P.F."/>
            <person name="Li Z."/>
            <person name="Crits-Christoph A."/>
            <person name="Burstein D."/>
            <person name="Anantharaman K."/>
            <person name="Lane K.R."/>
            <person name="Thomas B.C."/>
            <person name="Pan C."/>
            <person name="Northen T.R."/>
            <person name="Banfield J.F."/>
        </authorList>
    </citation>
    <scope>NUCLEOTIDE SEQUENCE [LARGE SCALE GENOMIC DNA]</scope>
    <source>
        <strain evidence="3">NP_3</strain>
    </source>
</reference>
<feature type="transmembrane region" description="Helical" evidence="2">
    <location>
        <begin position="27"/>
        <end position="52"/>
    </location>
</feature>
<sequence>MTGPGRADLRPAPPRPARAGPRGRAEAVAGAAAAVGLVLAPFVLFTAVWALVVGVTRWPEDVLPSPSAVARAFGEVFAKG</sequence>
<evidence type="ECO:0000256" key="2">
    <source>
        <dbReference type="SAM" id="Phobius"/>
    </source>
</evidence>
<keyword evidence="2" id="KW-0812">Transmembrane</keyword>
<accession>A0A537JZ87</accession>
<dbReference type="Proteomes" id="UP000318509">
    <property type="component" value="Unassembled WGS sequence"/>
</dbReference>
<protein>
    <submittedName>
        <fullName evidence="3">Uncharacterized protein</fullName>
    </submittedName>
</protein>
<dbReference type="AlphaFoldDB" id="A0A537JZ87"/>
<gene>
    <name evidence="3" type="ORF">E6H00_11515</name>
</gene>
<dbReference type="EMBL" id="VBAK01000134">
    <property type="protein sequence ID" value="TMI88848.1"/>
    <property type="molecule type" value="Genomic_DNA"/>
</dbReference>
<evidence type="ECO:0000313" key="3">
    <source>
        <dbReference type="EMBL" id="TMI88848.1"/>
    </source>
</evidence>
<keyword evidence="2" id="KW-0472">Membrane</keyword>
<organism evidence="3 4">
    <name type="scientific">Candidatus Segetimicrobium genomatis</name>
    <dbReference type="NCBI Taxonomy" id="2569760"/>
    <lineage>
        <taxon>Bacteria</taxon>
        <taxon>Bacillati</taxon>
        <taxon>Candidatus Sysuimicrobiota</taxon>
        <taxon>Candidatus Sysuimicrobiia</taxon>
        <taxon>Candidatus Sysuimicrobiales</taxon>
        <taxon>Candidatus Segetimicrobiaceae</taxon>
        <taxon>Candidatus Segetimicrobium</taxon>
    </lineage>
</organism>